<dbReference type="RefSeq" id="WP_002774425.1">
    <property type="nucleotide sequence ID" value="NZ_JH597773.1"/>
</dbReference>
<evidence type="ECO:0000256" key="1">
    <source>
        <dbReference type="SAM" id="SignalP"/>
    </source>
</evidence>
<proteinExistence type="predicted"/>
<keyword evidence="1" id="KW-0732">Signal</keyword>
<dbReference type="PROSITE" id="PS51257">
    <property type="entry name" value="PROKAR_LIPOPROTEIN"/>
    <property type="match status" value="1"/>
</dbReference>
<evidence type="ECO:0008006" key="4">
    <source>
        <dbReference type="Google" id="ProtNLM"/>
    </source>
</evidence>
<evidence type="ECO:0000313" key="3">
    <source>
        <dbReference type="Proteomes" id="UP000005737"/>
    </source>
</evidence>
<dbReference type="Proteomes" id="UP000005737">
    <property type="component" value="Unassembled WGS sequence"/>
</dbReference>
<dbReference type="EMBL" id="JH597773">
    <property type="protein sequence ID" value="EHQ08065.1"/>
    <property type="molecule type" value="Genomic_DNA"/>
</dbReference>
<evidence type="ECO:0000313" key="2">
    <source>
        <dbReference type="EMBL" id="EHQ08065.1"/>
    </source>
</evidence>
<gene>
    <name evidence="2" type="ORF">Lepil_3407</name>
</gene>
<organism evidence="2 3">
    <name type="scientific">Leptonema illini DSM 21528</name>
    <dbReference type="NCBI Taxonomy" id="929563"/>
    <lineage>
        <taxon>Bacteria</taxon>
        <taxon>Pseudomonadati</taxon>
        <taxon>Spirochaetota</taxon>
        <taxon>Spirochaetia</taxon>
        <taxon>Leptospirales</taxon>
        <taxon>Leptospiraceae</taxon>
        <taxon>Leptonema</taxon>
    </lineage>
</organism>
<name>H2CI42_9LEPT</name>
<reference evidence="2 3" key="1">
    <citation type="submission" date="2011-10" db="EMBL/GenBank/DDBJ databases">
        <title>The Improved High-Quality Draft genome of Leptonema illini DSM 21528.</title>
        <authorList>
            <consortium name="US DOE Joint Genome Institute (JGI-PGF)"/>
            <person name="Lucas S."/>
            <person name="Copeland A."/>
            <person name="Lapidus A."/>
            <person name="Glavina del Rio T."/>
            <person name="Dalin E."/>
            <person name="Tice H."/>
            <person name="Bruce D."/>
            <person name="Goodwin L."/>
            <person name="Pitluck S."/>
            <person name="Peters L."/>
            <person name="Mikhailova N."/>
            <person name="Held B."/>
            <person name="Kyrpides N."/>
            <person name="Mavromatis K."/>
            <person name="Ivanova N."/>
            <person name="Markowitz V."/>
            <person name="Cheng J.-F."/>
            <person name="Hugenholtz P."/>
            <person name="Woyke T."/>
            <person name="Wu D."/>
            <person name="Gronow S."/>
            <person name="Wellnitz S."/>
            <person name="Brambilla E.-M."/>
            <person name="Klenk H.-P."/>
            <person name="Eisen J.A."/>
        </authorList>
    </citation>
    <scope>NUCLEOTIDE SEQUENCE [LARGE SCALE GENOMIC DNA]</scope>
    <source>
        <strain evidence="2 3">DSM 21528</strain>
    </source>
</reference>
<feature type="chain" id="PRO_5003560415" description="Lipoprotein" evidence="1">
    <location>
        <begin position="21"/>
        <end position="210"/>
    </location>
</feature>
<protein>
    <recommendedName>
        <fullName evidence="4">Lipoprotein</fullName>
    </recommendedName>
</protein>
<dbReference type="AlphaFoldDB" id="H2CI42"/>
<sequence length="210" mass="23950">MRWLALPLLVAVLSSCLSGAMRLNTDRRVRSAAESPQSCNFYVQGEEDHSRLGMWDLTGMISAPVLDVGVIYYLSLSNPWYGFGYFALGYPMVAAERVPPWGFGRWCGTPEAPQQPPFEYYYMLESASDTCELTEERERFLDFTFLHFNEIAVHWSQIENAESVPPLPMEMKRLSVPAEKGLCVYAYYMPGGEEAFKKEMVAQKKEPNEE</sequence>
<dbReference type="HOGENOM" id="CLU_1308878_0_0_12"/>
<feature type="signal peptide" evidence="1">
    <location>
        <begin position="1"/>
        <end position="20"/>
    </location>
</feature>
<accession>H2CI42</accession>
<keyword evidence="3" id="KW-1185">Reference proteome</keyword>